<feature type="transmembrane region" description="Helical" evidence="6">
    <location>
        <begin position="201"/>
        <end position="222"/>
    </location>
</feature>
<evidence type="ECO:0000256" key="4">
    <source>
        <dbReference type="ARBA" id="ARBA00022989"/>
    </source>
</evidence>
<evidence type="ECO:0000256" key="3">
    <source>
        <dbReference type="ARBA" id="ARBA00022692"/>
    </source>
</evidence>
<feature type="transmembrane region" description="Helical" evidence="6">
    <location>
        <begin position="261"/>
        <end position="282"/>
    </location>
</feature>
<evidence type="ECO:0000313" key="8">
    <source>
        <dbReference type="Proteomes" id="UP000466307"/>
    </source>
</evidence>
<evidence type="ECO:0000256" key="6">
    <source>
        <dbReference type="SAM" id="Phobius"/>
    </source>
</evidence>
<keyword evidence="8" id="KW-1185">Reference proteome</keyword>
<organism evidence="7 8">
    <name type="scientific">Gordonia desulfuricans</name>
    <dbReference type="NCBI Taxonomy" id="89051"/>
    <lineage>
        <taxon>Bacteria</taxon>
        <taxon>Bacillati</taxon>
        <taxon>Actinomycetota</taxon>
        <taxon>Actinomycetes</taxon>
        <taxon>Mycobacteriales</taxon>
        <taxon>Gordoniaceae</taxon>
        <taxon>Gordonia</taxon>
    </lineage>
</organism>
<dbReference type="RefSeq" id="WP_053777726.1">
    <property type="nucleotide sequence ID" value="NZ_JAADZU010000026.1"/>
</dbReference>
<comment type="caution">
    <text evidence="7">The sequence shown here is derived from an EMBL/GenBank/DDBJ whole genome shotgun (WGS) entry which is preliminary data.</text>
</comment>
<dbReference type="Proteomes" id="UP000466307">
    <property type="component" value="Unassembled WGS sequence"/>
</dbReference>
<dbReference type="PANTHER" id="PTHR30213:SF1">
    <property type="entry name" value="INNER MEMBRANE PROTEIN YHJD"/>
    <property type="match status" value="1"/>
</dbReference>
<proteinExistence type="predicted"/>
<feature type="transmembrane region" description="Helical" evidence="6">
    <location>
        <begin position="330"/>
        <end position="347"/>
    </location>
</feature>
<evidence type="ECO:0000256" key="5">
    <source>
        <dbReference type="ARBA" id="ARBA00023136"/>
    </source>
</evidence>
<name>A0A7K3LPB3_9ACTN</name>
<gene>
    <name evidence="7" type="ORF">GYA93_09915</name>
</gene>
<dbReference type="InterPro" id="IPR017039">
    <property type="entry name" value="Virul_fac_BrkB"/>
</dbReference>
<evidence type="ECO:0000256" key="2">
    <source>
        <dbReference type="ARBA" id="ARBA00022475"/>
    </source>
</evidence>
<accession>A0A7K3LPB3</accession>
<dbReference type="PANTHER" id="PTHR30213">
    <property type="entry name" value="INNER MEMBRANE PROTEIN YHJD"/>
    <property type="match status" value="1"/>
</dbReference>
<dbReference type="GO" id="GO:0005886">
    <property type="term" value="C:plasma membrane"/>
    <property type="evidence" value="ECO:0007669"/>
    <property type="project" value="UniProtKB-SubCell"/>
</dbReference>
<keyword evidence="4 6" id="KW-1133">Transmembrane helix</keyword>
<dbReference type="Pfam" id="PF03631">
    <property type="entry name" value="Virul_fac_BrkB"/>
    <property type="match status" value="1"/>
</dbReference>
<protein>
    <submittedName>
        <fullName evidence="7">Inner membrane protein YhjD</fullName>
    </submittedName>
</protein>
<comment type="subcellular location">
    <subcellularLocation>
        <location evidence="1">Cell membrane</location>
        <topology evidence="1">Multi-pass membrane protein</topology>
    </subcellularLocation>
</comment>
<dbReference type="AlphaFoldDB" id="A0A7K3LPB3"/>
<sequence length="353" mass="37577">MGAVVDRIKAVIAWATALFADLRRRWHWLDHLLAMQERYSHRRGNLYAASISFNGILALVPIIMVAFAIAAFVLARQPEVIDQIKDAVVKELPGAMGTQVEQVIDSAIDSRTTVGVVGLAGAALTGIGWISGVRNGMTEMFGGRKNRNAVVSKGTDLLTFALLGIAFAVTMALTTLGNQGSLLRKILEWAGADEASWAPSVLRFAAIIVSITASWLLFSFILSRLPLVPLPFVNTMRAGLVTAIAFEIVKNLGGIYLRSVLGSPAGVAFGPILGVMVFAYLASRIILYATAWCATDPINAPYQVVDEVDEGPGAPVTIRPVVEVNPTSRVGVLAGAAALGAVAGALVDRFRRR</sequence>
<keyword evidence="2" id="KW-1003">Cell membrane</keyword>
<feature type="transmembrane region" description="Helical" evidence="6">
    <location>
        <begin position="157"/>
        <end position="176"/>
    </location>
</feature>
<keyword evidence="5 6" id="KW-0472">Membrane</keyword>
<keyword evidence="3 6" id="KW-0812">Transmembrane</keyword>
<feature type="transmembrane region" description="Helical" evidence="6">
    <location>
        <begin position="51"/>
        <end position="75"/>
    </location>
</feature>
<evidence type="ECO:0000313" key="7">
    <source>
        <dbReference type="EMBL" id="NDK89891.1"/>
    </source>
</evidence>
<dbReference type="EMBL" id="JAADZU010000026">
    <property type="protein sequence ID" value="NDK89891.1"/>
    <property type="molecule type" value="Genomic_DNA"/>
</dbReference>
<reference evidence="7 8" key="1">
    <citation type="submission" date="2020-01" db="EMBL/GenBank/DDBJ databases">
        <title>Investigation of new actinobacteria for the biodesulphurisation of diesel fuel.</title>
        <authorList>
            <person name="Athi Narayanan S.M."/>
        </authorList>
    </citation>
    <scope>NUCLEOTIDE SEQUENCE [LARGE SCALE GENOMIC DNA]</scope>
    <source>
        <strain evidence="7 8">213E</strain>
    </source>
</reference>
<evidence type="ECO:0000256" key="1">
    <source>
        <dbReference type="ARBA" id="ARBA00004651"/>
    </source>
</evidence>
<feature type="transmembrane region" description="Helical" evidence="6">
    <location>
        <begin position="114"/>
        <end position="137"/>
    </location>
</feature>